<evidence type="ECO:0000313" key="6">
    <source>
        <dbReference type="EMBL" id="KOS18693.1"/>
    </source>
</evidence>
<dbReference type="PANTHER" id="PTHR31001:SF49">
    <property type="entry name" value="ZN(II)2CYS6 TRANSCRIPTION FACTOR (EUROFUNG)"/>
    <property type="match status" value="1"/>
</dbReference>
<dbReference type="STRING" id="150374.A0A0M9VTD6"/>
<dbReference type="AlphaFoldDB" id="A0A0M9VTD6"/>
<evidence type="ECO:0000256" key="4">
    <source>
        <dbReference type="SAM" id="MobiDB-lite"/>
    </source>
</evidence>
<dbReference type="InterPro" id="IPR036864">
    <property type="entry name" value="Zn2-C6_fun-type_DNA-bd_sf"/>
</dbReference>
<dbReference type="Pfam" id="PF04082">
    <property type="entry name" value="Fungal_trans"/>
    <property type="match status" value="1"/>
</dbReference>
<evidence type="ECO:0000256" key="3">
    <source>
        <dbReference type="ARBA" id="ARBA00023242"/>
    </source>
</evidence>
<evidence type="ECO:0000256" key="2">
    <source>
        <dbReference type="ARBA" id="ARBA00022723"/>
    </source>
</evidence>
<dbReference type="GO" id="GO:0008270">
    <property type="term" value="F:zinc ion binding"/>
    <property type="evidence" value="ECO:0007669"/>
    <property type="project" value="InterPro"/>
</dbReference>
<dbReference type="PROSITE" id="PS50048">
    <property type="entry name" value="ZN2_CY6_FUNGAL_2"/>
    <property type="match status" value="1"/>
</dbReference>
<gene>
    <name evidence="6" type="ORF">ESCO_000416</name>
</gene>
<keyword evidence="2" id="KW-0479">Metal-binding</keyword>
<dbReference type="OrthoDB" id="76105at2759"/>
<dbReference type="PROSITE" id="PS00463">
    <property type="entry name" value="ZN2_CY6_FUNGAL_1"/>
    <property type="match status" value="1"/>
</dbReference>
<dbReference type="GO" id="GO:0003677">
    <property type="term" value="F:DNA binding"/>
    <property type="evidence" value="ECO:0007669"/>
    <property type="project" value="InterPro"/>
</dbReference>
<dbReference type="PANTHER" id="PTHR31001">
    <property type="entry name" value="UNCHARACTERIZED TRANSCRIPTIONAL REGULATORY PROTEIN"/>
    <property type="match status" value="1"/>
</dbReference>
<feature type="domain" description="Zn(2)-C6 fungal-type" evidence="5">
    <location>
        <begin position="26"/>
        <end position="57"/>
    </location>
</feature>
<dbReference type="GO" id="GO:0006351">
    <property type="term" value="P:DNA-templated transcription"/>
    <property type="evidence" value="ECO:0007669"/>
    <property type="project" value="InterPro"/>
</dbReference>
<dbReference type="EMBL" id="LGSR01000020">
    <property type="protein sequence ID" value="KOS18693.1"/>
    <property type="molecule type" value="Genomic_DNA"/>
</dbReference>
<feature type="region of interest" description="Disordered" evidence="4">
    <location>
        <begin position="139"/>
        <end position="169"/>
    </location>
</feature>
<organism evidence="6 7">
    <name type="scientific">Escovopsis weberi</name>
    <dbReference type="NCBI Taxonomy" id="150374"/>
    <lineage>
        <taxon>Eukaryota</taxon>
        <taxon>Fungi</taxon>
        <taxon>Dikarya</taxon>
        <taxon>Ascomycota</taxon>
        <taxon>Pezizomycotina</taxon>
        <taxon>Sordariomycetes</taxon>
        <taxon>Hypocreomycetidae</taxon>
        <taxon>Hypocreales</taxon>
        <taxon>Hypocreaceae</taxon>
        <taxon>Escovopsis</taxon>
    </lineage>
</organism>
<dbReference type="CDD" id="cd12148">
    <property type="entry name" value="fungal_TF_MHR"/>
    <property type="match status" value="1"/>
</dbReference>
<accession>A0A0M9VTD6</accession>
<dbReference type="Pfam" id="PF00172">
    <property type="entry name" value="Zn_clus"/>
    <property type="match status" value="1"/>
</dbReference>
<comment type="subcellular location">
    <subcellularLocation>
        <location evidence="1">Nucleus</location>
    </subcellularLocation>
</comment>
<dbReference type="SUPFAM" id="SSF57701">
    <property type="entry name" value="Zn2/Cys6 DNA-binding domain"/>
    <property type="match status" value="1"/>
</dbReference>
<feature type="compositionally biased region" description="Polar residues" evidence="4">
    <location>
        <begin position="649"/>
        <end position="669"/>
    </location>
</feature>
<comment type="caution">
    <text evidence="6">The sequence shown here is derived from an EMBL/GenBank/DDBJ whole genome shotgun (WGS) entry which is preliminary data.</text>
</comment>
<dbReference type="Gene3D" id="4.10.240.10">
    <property type="entry name" value="Zn(2)-C6 fungal-type DNA-binding domain"/>
    <property type="match status" value="1"/>
</dbReference>
<dbReference type="SMART" id="SM00906">
    <property type="entry name" value="Fungal_trans"/>
    <property type="match status" value="1"/>
</dbReference>
<dbReference type="Proteomes" id="UP000053831">
    <property type="component" value="Unassembled WGS sequence"/>
</dbReference>
<dbReference type="GO" id="GO:0000981">
    <property type="term" value="F:DNA-binding transcription factor activity, RNA polymerase II-specific"/>
    <property type="evidence" value="ECO:0007669"/>
    <property type="project" value="InterPro"/>
</dbReference>
<evidence type="ECO:0000313" key="7">
    <source>
        <dbReference type="Proteomes" id="UP000053831"/>
    </source>
</evidence>
<dbReference type="CDD" id="cd00067">
    <property type="entry name" value="GAL4"/>
    <property type="match status" value="1"/>
</dbReference>
<reference evidence="6 7" key="1">
    <citation type="submission" date="2015-07" db="EMBL/GenBank/DDBJ databases">
        <title>The genome of the fungus Escovopsis weberi, a specialized disease agent of ant agriculture.</title>
        <authorList>
            <person name="de Man T.J."/>
            <person name="Stajich J.E."/>
            <person name="Kubicek C.P."/>
            <person name="Chenthamara K."/>
            <person name="Atanasova L."/>
            <person name="Druzhinina I.S."/>
            <person name="Birnbaum S."/>
            <person name="Barribeau S.M."/>
            <person name="Teiling C."/>
            <person name="Suen G."/>
            <person name="Currie C."/>
            <person name="Gerardo N.M."/>
        </authorList>
    </citation>
    <scope>NUCLEOTIDE SEQUENCE [LARGE SCALE GENOMIC DNA]</scope>
</reference>
<evidence type="ECO:0000256" key="1">
    <source>
        <dbReference type="ARBA" id="ARBA00004123"/>
    </source>
</evidence>
<dbReference type="InterPro" id="IPR007219">
    <property type="entry name" value="XnlR_reg_dom"/>
</dbReference>
<name>A0A0M9VTD6_ESCWE</name>
<feature type="compositionally biased region" description="Low complexity" evidence="4">
    <location>
        <begin position="673"/>
        <end position="691"/>
    </location>
</feature>
<dbReference type="GO" id="GO:0005634">
    <property type="term" value="C:nucleus"/>
    <property type="evidence" value="ECO:0007669"/>
    <property type="project" value="UniProtKB-SubCell"/>
</dbReference>
<feature type="region of interest" description="Disordered" evidence="4">
    <location>
        <begin position="633"/>
        <end position="694"/>
    </location>
</feature>
<protein>
    <submittedName>
        <fullName evidence="6">Putative transcriptional regulatory protein</fullName>
    </submittedName>
</protein>
<proteinExistence type="predicted"/>
<evidence type="ECO:0000259" key="5">
    <source>
        <dbReference type="PROSITE" id="PS50048"/>
    </source>
</evidence>
<keyword evidence="7" id="KW-1185">Reference proteome</keyword>
<dbReference type="SMART" id="SM00066">
    <property type="entry name" value="GAL4"/>
    <property type="match status" value="1"/>
</dbReference>
<dbReference type="InterPro" id="IPR050613">
    <property type="entry name" value="Sec_Metabolite_Reg"/>
</dbReference>
<keyword evidence="3" id="KW-0539">Nucleus</keyword>
<dbReference type="InterPro" id="IPR001138">
    <property type="entry name" value="Zn2Cys6_DnaBD"/>
</dbReference>
<sequence length="798" mass="88337">MDVETSSESALAASTAPKKRTRVLLSCAPCRASKLKCDRQQPCVQCAKKGRLDLCVYAPKPEKKRPMTKGMSARLKRLEGMVRDMMDDQGNLVAPGAPVGSNAAPPLRGQVVHGERATTTYVGATHCLAMLEDIEDMKSYFDDPDDSDDDSLPKEDPDTPDMLPFGRGWGGGPRNREELLALLPEKHVSDRIVTRYFSAKTPSQFVIHRPTFTKAYTRFWQDHDSASLHWISLLFTILARGVYHNSFLAPFEVSHDSPTPIKDRVKQYRACAAYALSLGKYIQPTPDTMIAFILYVESDFVLNLAEQTNCYLLAGVCLRLMLKMGYHRDPSKLANISPFEGEMRRRHWCMGTQLDTLVSFHMGLPPLAYGLETDTLPPQNLEDVDFGPESTELPPPRPVSDYTFMSYTIHKRLILEAFTKIAHQAHRLSPPTYADVLHLDKVLNEAWSSVPPYLHVRPLDECVGDPPYQIIQRFGIASLHHKSVCVLHRRYLAEPTPTPEHNYSRQRCLESAVTLLDFQYATWEGCRPGNILGPSAWFMSSLAIHDFMLAAVILYVIIQSDNYADDGTGFGLPNDKTPSPRKSELTMMIRRSYDISCQVFRDPTDQKKTVFALSFMLERLGCPVNSTPGTLNIPLHEQHSTPSDAFFSGHSNASTSPAGNASTSYSQAGDLQASRTTTRPPATTMASSSTSFLTMGSKPSSMGVSLGLDMSMCMSMGEQSTMASNPDFSWMLLTENNVDWRHLDASIGQYGYQAGAQSAGGQQPPAGADAFPLDMDLDRQLWNAGNGHMPSAGNGHGN</sequence>